<gene>
    <name evidence="7" type="ORF">Pla110_25310</name>
</gene>
<keyword evidence="8" id="KW-1185">Reference proteome</keyword>
<dbReference type="Gene3D" id="1.20.1250.20">
    <property type="entry name" value="MFS general substrate transporter like domains"/>
    <property type="match status" value="1"/>
</dbReference>
<name>A0A518CNJ0_9PLAN</name>
<evidence type="ECO:0000256" key="3">
    <source>
        <dbReference type="ARBA" id="ARBA00022692"/>
    </source>
</evidence>
<keyword evidence="5 6" id="KW-0472">Membrane</keyword>
<proteinExistence type="predicted"/>
<dbReference type="InterPro" id="IPR036259">
    <property type="entry name" value="MFS_trans_sf"/>
</dbReference>
<keyword evidence="3 6" id="KW-0812">Transmembrane</keyword>
<dbReference type="InterPro" id="IPR011743">
    <property type="entry name" value="Caa3_sub_IV"/>
</dbReference>
<dbReference type="AlphaFoldDB" id="A0A518CNJ0"/>
<keyword evidence="2" id="KW-1003">Cell membrane</keyword>
<evidence type="ECO:0000313" key="7">
    <source>
        <dbReference type="EMBL" id="QDU80796.1"/>
    </source>
</evidence>
<dbReference type="NCBIfam" id="TIGR02229">
    <property type="entry name" value="caa3_sub_IV"/>
    <property type="match status" value="1"/>
</dbReference>
<dbReference type="Proteomes" id="UP000317178">
    <property type="component" value="Chromosome"/>
</dbReference>
<evidence type="ECO:0000256" key="6">
    <source>
        <dbReference type="SAM" id="Phobius"/>
    </source>
</evidence>
<evidence type="ECO:0000256" key="1">
    <source>
        <dbReference type="ARBA" id="ARBA00004651"/>
    </source>
</evidence>
<evidence type="ECO:0000256" key="5">
    <source>
        <dbReference type="ARBA" id="ARBA00023136"/>
    </source>
</evidence>
<dbReference type="OrthoDB" id="282123at2"/>
<dbReference type="RefSeq" id="WP_144996034.1">
    <property type="nucleotide sequence ID" value="NZ_CP036281.1"/>
</dbReference>
<sequence>MSHSGDSHNENHGFAHALPVWVLLTVFFALVGLTCLTVWTAGLDFGGHDLVLAMVIATVKATMVMLFFMHLIQEKKFNILVFMSSFLFASLFLLITLMDKNSYEPFVEERMSETILEIQVPAPSE</sequence>
<evidence type="ECO:0000256" key="4">
    <source>
        <dbReference type="ARBA" id="ARBA00022989"/>
    </source>
</evidence>
<evidence type="ECO:0000256" key="2">
    <source>
        <dbReference type="ARBA" id="ARBA00022475"/>
    </source>
</evidence>
<feature type="transmembrane region" description="Helical" evidence="6">
    <location>
        <begin position="20"/>
        <end position="39"/>
    </location>
</feature>
<organism evidence="7 8">
    <name type="scientific">Polystyrenella longa</name>
    <dbReference type="NCBI Taxonomy" id="2528007"/>
    <lineage>
        <taxon>Bacteria</taxon>
        <taxon>Pseudomonadati</taxon>
        <taxon>Planctomycetota</taxon>
        <taxon>Planctomycetia</taxon>
        <taxon>Planctomycetales</taxon>
        <taxon>Planctomycetaceae</taxon>
        <taxon>Polystyrenella</taxon>
    </lineage>
</organism>
<dbReference type="EMBL" id="CP036281">
    <property type="protein sequence ID" value="QDU80796.1"/>
    <property type="molecule type" value="Genomic_DNA"/>
</dbReference>
<feature type="transmembrane region" description="Helical" evidence="6">
    <location>
        <begin position="51"/>
        <end position="72"/>
    </location>
</feature>
<evidence type="ECO:0000313" key="8">
    <source>
        <dbReference type="Proteomes" id="UP000317178"/>
    </source>
</evidence>
<dbReference type="KEGG" id="plon:Pla110_25310"/>
<comment type="subcellular location">
    <subcellularLocation>
        <location evidence="1">Cell membrane</location>
        <topology evidence="1">Multi-pass membrane protein</topology>
    </subcellularLocation>
</comment>
<dbReference type="InterPro" id="IPR005171">
    <property type="entry name" value="Cyt_c_oxidase_su4_prok"/>
</dbReference>
<feature type="transmembrane region" description="Helical" evidence="6">
    <location>
        <begin position="79"/>
        <end position="98"/>
    </location>
</feature>
<keyword evidence="4 6" id="KW-1133">Transmembrane helix</keyword>
<reference evidence="7 8" key="1">
    <citation type="submission" date="2019-02" db="EMBL/GenBank/DDBJ databases">
        <title>Deep-cultivation of Planctomycetes and their phenomic and genomic characterization uncovers novel biology.</title>
        <authorList>
            <person name="Wiegand S."/>
            <person name="Jogler M."/>
            <person name="Boedeker C."/>
            <person name="Pinto D."/>
            <person name="Vollmers J."/>
            <person name="Rivas-Marin E."/>
            <person name="Kohn T."/>
            <person name="Peeters S.H."/>
            <person name="Heuer A."/>
            <person name="Rast P."/>
            <person name="Oberbeckmann S."/>
            <person name="Bunk B."/>
            <person name="Jeske O."/>
            <person name="Meyerdierks A."/>
            <person name="Storesund J.E."/>
            <person name="Kallscheuer N."/>
            <person name="Luecker S."/>
            <person name="Lage O.M."/>
            <person name="Pohl T."/>
            <person name="Merkel B.J."/>
            <person name="Hornburger P."/>
            <person name="Mueller R.-W."/>
            <person name="Bruemmer F."/>
            <person name="Labrenz M."/>
            <person name="Spormann A.M."/>
            <person name="Op den Camp H."/>
            <person name="Overmann J."/>
            <person name="Amann R."/>
            <person name="Jetten M.S.M."/>
            <person name="Mascher T."/>
            <person name="Medema M.H."/>
            <person name="Devos D.P."/>
            <person name="Kaster A.-K."/>
            <person name="Ovreas L."/>
            <person name="Rohde M."/>
            <person name="Galperin M.Y."/>
            <person name="Jogler C."/>
        </authorList>
    </citation>
    <scope>NUCLEOTIDE SEQUENCE [LARGE SCALE GENOMIC DNA]</scope>
    <source>
        <strain evidence="7 8">Pla110</strain>
    </source>
</reference>
<dbReference type="GO" id="GO:0005886">
    <property type="term" value="C:plasma membrane"/>
    <property type="evidence" value="ECO:0007669"/>
    <property type="project" value="UniProtKB-SubCell"/>
</dbReference>
<accession>A0A518CNJ0</accession>
<protein>
    <submittedName>
        <fullName evidence="7">Uncharacterized protein</fullName>
    </submittedName>
</protein>
<dbReference type="Pfam" id="PF03626">
    <property type="entry name" value="COX4_pro"/>
    <property type="match status" value="1"/>
</dbReference>